<keyword evidence="3" id="KW-1185">Reference proteome</keyword>
<feature type="region of interest" description="Disordered" evidence="1">
    <location>
        <begin position="58"/>
        <end position="77"/>
    </location>
</feature>
<evidence type="ECO:0000256" key="1">
    <source>
        <dbReference type="SAM" id="MobiDB-lite"/>
    </source>
</evidence>
<dbReference type="AlphaFoldDB" id="A0AAD9BKR3"/>
<evidence type="ECO:0000313" key="3">
    <source>
        <dbReference type="Proteomes" id="UP001228049"/>
    </source>
</evidence>
<dbReference type="EMBL" id="JASDAP010000022">
    <property type="protein sequence ID" value="KAK1883829.1"/>
    <property type="molecule type" value="Genomic_DNA"/>
</dbReference>
<proteinExistence type="predicted"/>
<reference evidence="2" key="1">
    <citation type="submission" date="2023-04" db="EMBL/GenBank/DDBJ databases">
        <title>Chromosome-level genome of Chaenocephalus aceratus.</title>
        <authorList>
            <person name="Park H."/>
        </authorList>
    </citation>
    <scope>NUCLEOTIDE SEQUENCE</scope>
    <source>
        <strain evidence="2">DE</strain>
        <tissue evidence="2">Muscle</tissue>
    </source>
</reference>
<feature type="compositionally biased region" description="Low complexity" evidence="1">
    <location>
        <begin position="59"/>
        <end position="69"/>
    </location>
</feature>
<evidence type="ECO:0000313" key="2">
    <source>
        <dbReference type="EMBL" id="KAK1883829.1"/>
    </source>
</evidence>
<accession>A0AAD9BKR3</accession>
<gene>
    <name evidence="2" type="ORF">KUDE01_022154</name>
</gene>
<protein>
    <submittedName>
        <fullName evidence="2">Protein ZGRF1</fullName>
    </submittedName>
</protein>
<comment type="caution">
    <text evidence="2">The sequence shown here is derived from an EMBL/GenBank/DDBJ whole genome shotgun (WGS) entry which is preliminary data.</text>
</comment>
<dbReference type="Proteomes" id="UP001228049">
    <property type="component" value="Unassembled WGS sequence"/>
</dbReference>
<organism evidence="2 3">
    <name type="scientific">Dissostichus eleginoides</name>
    <name type="common">Patagonian toothfish</name>
    <name type="synonym">Dissostichus amissus</name>
    <dbReference type="NCBI Taxonomy" id="100907"/>
    <lineage>
        <taxon>Eukaryota</taxon>
        <taxon>Metazoa</taxon>
        <taxon>Chordata</taxon>
        <taxon>Craniata</taxon>
        <taxon>Vertebrata</taxon>
        <taxon>Euteleostomi</taxon>
        <taxon>Actinopterygii</taxon>
        <taxon>Neopterygii</taxon>
        <taxon>Teleostei</taxon>
        <taxon>Neoteleostei</taxon>
        <taxon>Acanthomorphata</taxon>
        <taxon>Eupercaria</taxon>
        <taxon>Perciformes</taxon>
        <taxon>Notothenioidei</taxon>
        <taxon>Nototheniidae</taxon>
        <taxon>Dissostichus</taxon>
    </lineage>
</organism>
<name>A0AAD9BKR3_DISEL</name>
<sequence>MGCTMCSQLCDRWTVRVRRGGRRAMELTAFPQMLQGEYHQVTGLHYMSSFSDAEDVCDDSSSGSSLSLDAHTHTADG</sequence>